<dbReference type="InterPro" id="IPR002104">
    <property type="entry name" value="Integrase_catalytic"/>
</dbReference>
<keyword evidence="2" id="KW-0229">DNA integration</keyword>
<evidence type="ECO:0000256" key="1">
    <source>
        <dbReference type="ARBA" id="ARBA00008857"/>
    </source>
</evidence>
<keyword evidence="3 5" id="KW-0238">DNA-binding</keyword>
<feature type="domain" description="Tyr recombinase" evidence="6">
    <location>
        <begin position="195"/>
        <end position="403"/>
    </location>
</feature>
<dbReference type="PANTHER" id="PTHR30349">
    <property type="entry name" value="PHAGE INTEGRASE-RELATED"/>
    <property type="match status" value="1"/>
</dbReference>
<protein>
    <submittedName>
        <fullName evidence="8">Tyrosine-type recombinase/integrase</fullName>
    </submittedName>
</protein>
<feature type="domain" description="Core-binding (CB)" evidence="7">
    <location>
        <begin position="73"/>
        <end position="165"/>
    </location>
</feature>
<evidence type="ECO:0000256" key="3">
    <source>
        <dbReference type="ARBA" id="ARBA00023125"/>
    </source>
</evidence>
<dbReference type="PROSITE" id="PS51900">
    <property type="entry name" value="CB"/>
    <property type="match status" value="1"/>
</dbReference>
<dbReference type="Proteomes" id="UP000608071">
    <property type="component" value="Unassembled WGS sequence"/>
</dbReference>
<accession>A0ABR8SWL8</accession>
<dbReference type="InterPro" id="IPR010998">
    <property type="entry name" value="Integrase_recombinase_N"/>
</dbReference>
<dbReference type="EMBL" id="JACSQL010000002">
    <property type="protein sequence ID" value="MBD7967708.1"/>
    <property type="molecule type" value="Genomic_DNA"/>
</dbReference>
<reference evidence="8 9" key="1">
    <citation type="submission" date="2020-08" db="EMBL/GenBank/DDBJ databases">
        <title>A Genomic Blueprint of the Chicken Gut Microbiome.</title>
        <authorList>
            <person name="Gilroy R."/>
            <person name="Ravi A."/>
            <person name="Getino M."/>
            <person name="Pursley I."/>
            <person name="Horton D.L."/>
            <person name="Alikhan N.-F."/>
            <person name="Baker D."/>
            <person name="Gharbi K."/>
            <person name="Hall N."/>
            <person name="Watson M."/>
            <person name="Adriaenssens E.M."/>
            <person name="Foster-Nyarko E."/>
            <person name="Jarju S."/>
            <person name="Secka A."/>
            <person name="Antonio M."/>
            <person name="Oren A."/>
            <person name="Chaudhuri R."/>
            <person name="La Ragione R.M."/>
            <person name="Hildebrand F."/>
            <person name="Pallen M.J."/>
        </authorList>
    </citation>
    <scope>NUCLEOTIDE SEQUENCE [LARGE SCALE GENOMIC DNA]</scope>
    <source>
        <strain evidence="8 9">Sa2BVA9</strain>
    </source>
</reference>
<dbReference type="InterPro" id="IPR004107">
    <property type="entry name" value="Integrase_SAM-like_N"/>
</dbReference>
<dbReference type="Pfam" id="PF14659">
    <property type="entry name" value="Phage_int_SAM_3"/>
    <property type="match status" value="1"/>
</dbReference>
<dbReference type="InterPro" id="IPR011010">
    <property type="entry name" value="DNA_brk_join_enz"/>
</dbReference>
<keyword evidence="4" id="KW-0233">DNA recombination</keyword>
<comment type="similarity">
    <text evidence="1">Belongs to the 'phage' integrase family.</text>
</comment>
<evidence type="ECO:0000313" key="9">
    <source>
        <dbReference type="Proteomes" id="UP000608071"/>
    </source>
</evidence>
<dbReference type="Gene3D" id="1.10.150.130">
    <property type="match status" value="1"/>
</dbReference>
<evidence type="ECO:0000256" key="5">
    <source>
        <dbReference type="PROSITE-ProRule" id="PRU01248"/>
    </source>
</evidence>
<gene>
    <name evidence="8" type="ORF">H9647_06520</name>
</gene>
<dbReference type="Gene3D" id="1.10.443.10">
    <property type="entry name" value="Intergrase catalytic core"/>
    <property type="match status" value="1"/>
</dbReference>
<evidence type="ECO:0000256" key="4">
    <source>
        <dbReference type="ARBA" id="ARBA00023172"/>
    </source>
</evidence>
<dbReference type="InterPro" id="IPR044068">
    <property type="entry name" value="CB"/>
</dbReference>
<organism evidence="8 9">
    <name type="scientific">Paenibacillus gallinarum</name>
    <dbReference type="NCBI Taxonomy" id="2762232"/>
    <lineage>
        <taxon>Bacteria</taxon>
        <taxon>Bacillati</taxon>
        <taxon>Bacillota</taxon>
        <taxon>Bacilli</taxon>
        <taxon>Bacillales</taxon>
        <taxon>Paenibacillaceae</taxon>
        <taxon>Paenibacillus</taxon>
    </lineage>
</organism>
<name>A0ABR8SWL8_9BACL</name>
<dbReference type="CDD" id="cd01189">
    <property type="entry name" value="INT_ICEBs1_C_like"/>
    <property type="match status" value="1"/>
</dbReference>
<evidence type="ECO:0000259" key="7">
    <source>
        <dbReference type="PROSITE" id="PS51900"/>
    </source>
</evidence>
<dbReference type="PANTHER" id="PTHR30349:SF64">
    <property type="entry name" value="PROPHAGE INTEGRASE INTD-RELATED"/>
    <property type="match status" value="1"/>
</dbReference>
<comment type="caution">
    <text evidence="8">The sequence shown here is derived from an EMBL/GenBank/DDBJ whole genome shotgun (WGS) entry which is preliminary data.</text>
</comment>
<dbReference type="RefSeq" id="WP_191798950.1">
    <property type="nucleotide sequence ID" value="NZ_JACSQL010000002.1"/>
</dbReference>
<dbReference type="SUPFAM" id="SSF56349">
    <property type="entry name" value="DNA breaking-rejoining enzymes"/>
    <property type="match status" value="1"/>
</dbReference>
<keyword evidence="9" id="KW-1185">Reference proteome</keyword>
<sequence>MGYIEKRGNNKWRLVVVTGYNPDNTQIRERKNITIDDPEILKSTKKIEKYLQRELVSFENLVFSGNYSTPEKMLFSQFIDEWREKYAADALSPSTLSVYENHIKARILPYFGHMRIDQIKPLHLLSFIKELEKNGARKDGLDKPLDVGTVNYIYRVLKNIFTRATEWKVLTDNPMDGVAKPKEKKAKEKLMEKKSNPQFYDEAEAQIVVNALYKESRKWRLLIFGSMFGGFRRGELLALEWHNVNFTEQTLTVENNIPITIKGSAIEKSPKSIASYRSVDMPTWYMDEMKKYHDEWLREKEKLGTKWTGEDRMFVFHNGTGSPYYYQHPYKWWKRFCKRHDIRFIKFHGLRHSSGTLLLEDEDENNFDSILKAIQERLGHSRLSTTADIYVHLTKKVKKKTAGKYDKFAPQFDNPPGEEFGGELGEKTKLRLIK</sequence>
<dbReference type="InterPro" id="IPR050090">
    <property type="entry name" value="Tyrosine_recombinase_XerCD"/>
</dbReference>
<evidence type="ECO:0000256" key="2">
    <source>
        <dbReference type="ARBA" id="ARBA00022908"/>
    </source>
</evidence>
<evidence type="ECO:0000313" key="8">
    <source>
        <dbReference type="EMBL" id="MBD7967708.1"/>
    </source>
</evidence>
<evidence type="ECO:0000259" key="6">
    <source>
        <dbReference type="PROSITE" id="PS51898"/>
    </source>
</evidence>
<proteinExistence type="inferred from homology"/>
<dbReference type="Pfam" id="PF00589">
    <property type="entry name" value="Phage_integrase"/>
    <property type="match status" value="1"/>
</dbReference>
<dbReference type="PROSITE" id="PS51898">
    <property type="entry name" value="TYR_RECOMBINASE"/>
    <property type="match status" value="1"/>
</dbReference>
<dbReference type="InterPro" id="IPR013762">
    <property type="entry name" value="Integrase-like_cat_sf"/>
</dbReference>